<dbReference type="GO" id="GO:0046872">
    <property type="term" value="F:metal ion binding"/>
    <property type="evidence" value="ECO:0007669"/>
    <property type="project" value="InterPro"/>
</dbReference>
<protein>
    <submittedName>
        <fullName evidence="6">Carbamoyl phosphate synthase large subunit</fullName>
    </submittedName>
    <submittedName>
        <fullName evidence="7">Predicted ATP-grasp enzyme</fullName>
    </submittedName>
</protein>
<dbReference type="RefSeq" id="WP_066427929.1">
    <property type="nucleotide sequence ID" value="NZ_CP014227.1"/>
</dbReference>
<dbReference type="Gene3D" id="3.30.470.20">
    <property type="entry name" value="ATP-grasp fold, B domain"/>
    <property type="match status" value="1"/>
</dbReference>
<evidence type="ECO:0000256" key="4">
    <source>
        <dbReference type="PROSITE-ProRule" id="PRU00409"/>
    </source>
</evidence>
<keyword evidence="2 4" id="KW-0547">Nucleotide-binding</keyword>
<name>A0AAX2H0N3_9FLAO</name>
<sequence>MNYIVTSPYFPQNFQKFAIELHKAGVNVLGIGQEPYEQLDTPLKAALTEYFRVQNLEDAAEVKRAVAYLFYKHGAIDRIESQNEYWLPLDAQLREQFNVFGMRESDLRKTRYKSAMKALFIKAGVPVVPGYLVKTHKDIAKGVAELGSPLIAKPDSGVGAAATYKLTSEADVAHFAEAWDGAHPYFLEPFVENAAITTFDGLINAQGEIVYQTGITYYYTPIDLFDNPALDWTYYIEKTLDPQLVDYGHKIVKAFGMRERFFHIEFFKKANGEYIVIEYNNRPAGAFAVDVYNYTHSLDLYALYARMVCGEDIRPAVAARTEQYGLAVTRRDYKHYAHSEADIRAHYGDALKAVLRMPQAFAGLQGDVMYVLTAPTLEAMQAMERYVSEQV</sequence>
<reference evidence="7 9" key="2">
    <citation type="submission" date="2017-06" db="EMBL/GenBank/DDBJ databases">
        <authorList>
            <consortium name="Pathogen Informatics"/>
        </authorList>
    </citation>
    <scope>NUCLEOTIDE SEQUENCE [LARGE SCALE GENOMIC DNA]</scope>
    <source>
        <strain evidence="7 9">NCTC12947</strain>
    </source>
</reference>
<dbReference type="PANTHER" id="PTHR43585">
    <property type="entry name" value="FUMIPYRROLE BIOSYNTHESIS PROTEIN C"/>
    <property type="match status" value="1"/>
</dbReference>
<gene>
    <name evidence="6" type="ORF">AXF12_01725</name>
    <name evidence="7" type="ORF">SAMEA44541418_01410</name>
</gene>
<dbReference type="SUPFAM" id="SSF56059">
    <property type="entry name" value="Glutathione synthetase ATP-binding domain-like"/>
    <property type="match status" value="1"/>
</dbReference>
<evidence type="ECO:0000313" key="7">
    <source>
        <dbReference type="EMBL" id="SNV11459.1"/>
    </source>
</evidence>
<dbReference type="InterPro" id="IPR052032">
    <property type="entry name" value="ATP-dep_AA_Ligase"/>
</dbReference>
<dbReference type="Gene3D" id="3.30.1490.20">
    <property type="entry name" value="ATP-grasp fold, A domain"/>
    <property type="match status" value="1"/>
</dbReference>
<evidence type="ECO:0000313" key="6">
    <source>
        <dbReference type="EMBL" id="AMD84363.1"/>
    </source>
</evidence>
<dbReference type="AlphaFoldDB" id="A0AAX2H0N3"/>
<organism evidence="7 9">
    <name type="scientific">Capnocytophaga haemolytica</name>
    <dbReference type="NCBI Taxonomy" id="45243"/>
    <lineage>
        <taxon>Bacteria</taxon>
        <taxon>Pseudomonadati</taxon>
        <taxon>Bacteroidota</taxon>
        <taxon>Flavobacteriia</taxon>
        <taxon>Flavobacteriales</taxon>
        <taxon>Flavobacteriaceae</taxon>
        <taxon>Capnocytophaga</taxon>
    </lineage>
</organism>
<reference evidence="6 8" key="1">
    <citation type="submission" date="2016-02" db="EMBL/GenBank/DDBJ databases">
        <authorList>
            <person name="Holder M.E."/>
            <person name="Ajami N.J."/>
            <person name="Petrosino J.F."/>
        </authorList>
    </citation>
    <scope>NUCLEOTIDE SEQUENCE [LARGE SCALE GENOMIC DNA]</scope>
    <source>
        <strain evidence="6 8">CCUG 32990</strain>
    </source>
</reference>
<evidence type="ECO:0000256" key="3">
    <source>
        <dbReference type="ARBA" id="ARBA00022840"/>
    </source>
</evidence>
<dbReference type="Proteomes" id="UP000215539">
    <property type="component" value="Chromosome 1"/>
</dbReference>
<dbReference type="Gene3D" id="3.40.50.20">
    <property type="match status" value="1"/>
</dbReference>
<proteinExistence type="predicted"/>
<dbReference type="GO" id="GO:0016874">
    <property type="term" value="F:ligase activity"/>
    <property type="evidence" value="ECO:0007669"/>
    <property type="project" value="UniProtKB-KW"/>
</dbReference>
<accession>A0AAX2H0N3</accession>
<evidence type="ECO:0000256" key="2">
    <source>
        <dbReference type="ARBA" id="ARBA00022741"/>
    </source>
</evidence>
<evidence type="ECO:0000256" key="1">
    <source>
        <dbReference type="ARBA" id="ARBA00022598"/>
    </source>
</evidence>
<dbReference type="Proteomes" id="UP000065822">
    <property type="component" value="Chromosome"/>
</dbReference>
<evidence type="ECO:0000313" key="9">
    <source>
        <dbReference type="Proteomes" id="UP000215539"/>
    </source>
</evidence>
<keyword evidence="3 4" id="KW-0067">ATP-binding</keyword>
<evidence type="ECO:0000259" key="5">
    <source>
        <dbReference type="PROSITE" id="PS50975"/>
    </source>
</evidence>
<dbReference type="PANTHER" id="PTHR43585:SF2">
    <property type="entry name" value="ATP-GRASP ENZYME FSQD"/>
    <property type="match status" value="1"/>
</dbReference>
<keyword evidence="8" id="KW-1185">Reference proteome</keyword>
<keyword evidence="1" id="KW-0436">Ligase</keyword>
<dbReference type="InterPro" id="IPR013815">
    <property type="entry name" value="ATP_grasp_subdomain_1"/>
</dbReference>
<dbReference type="EMBL" id="CP014227">
    <property type="protein sequence ID" value="AMD84363.1"/>
    <property type="molecule type" value="Genomic_DNA"/>
</dbReference>
<dbReference type="KEGG" id="chg:AXF12_01725"/>
<dbReference type="PROSITE" id="PS50975">
    <property type="entry name" value="ATP_GRASP"/>
    <property type="match status" value="1"/>
</dbReference>
<dbReference type="GO" id="GO:0005524">
    <property type="term" value="F:ATP binding"/>
    <property type="evidence" value="ECO:0007669"/>
    <property type="project" value="UniProtKB-UniRule"/>
</dbReference>
<dbReference type="InterPro" id="IPR011761">
    <property type="entry name" value="ATP-grasp"/>
</dbReference>
<dbReference type="EMBL" id="LT906449">
    <property type="protein sequence ID" value="SNV11459.1"/>
    <property type="molecule type" value="Genomic_DNA"/>
</dbReference>
<evidence type="ECO:0000313" key="8">
    <source>
        <dbReference type="Proteomes" id="UP000065822"/>
    </source>
</evidence>
<feature type="domain" description="ATP-grasp" evidence="5">
    <location>
        <begin position="117"/>
        <end position="309"/>
    </location>
</feature>